<comment type="caution">
    <text evidence="1">The sequence shown here is derived from an EMBL/GenBank/DDBJ whole genome shotgun (WGS) entry which is preliminary data.</text>
</comment>
<sequence length="626" mass="69073">MGNVRRKNHTHTAEKSKEKRNRLHLARVAREEARPKQPSHNDIKFIKGSCELTSCGDETACMKHNETTYYCRCTSNGLPVTEGSKCPRNIVKFFEGSCGPTSCGNEAACMKHNETTHYCRCTSNGLPITEGSECPRSTVPVTPKPIYNVIPPPSRTSNTASDTRYAPSPPTEQVSKSLSSDEVYTETTTRSDGAIRGEGFNASTGVLLASVASGVVFLLFVVTFVIWYLRRRNSQVDGKTQPRVRPGEPLLAERYITNPQYGVYGASAVALAGAGSNGGLNADDTAEQQVPLLDRGALTFLEEVGEGCFGKVHKGLLRTGSEEQIVAIKVLKESAGRSAEEDFEREVSIMSAFRHPNILTLVGVVYKDNISASPWMVFEYMQWGDLAGVLRGSRGGGRPGPVLDDESLLHVALQVAHGMKYLASRRFVHRDLAARNCLVGTNLTVKIADFGMSRDVYTCDYYKMGGERPMPVRWMSPESIVYARFTHESDVWSFGVVLWEIYSRGKQPFYGHNNDGATRLILQGIVLVPPEDCPRFACELMRCCWESDPRDRITFDEICTKLEVAAAGGGQNLPLRLPRPPDPPQDSAGYLVPTKQPVVDYLTLSLEQEVDPDSDSSDEDVEEEYT</sequence>
<gene>
    <name evidence="1" type="ORF">K1T71_002426</name>
</gene>
<evidence type="ECO:0000313" key="1">
    <source>
        <dbReference type="EMBL" id="KAJ0181704.1"/>
    </source>
</evidence>
<dbReference type="EMBL" id="CM034390">
    <property type="protein sequence ID" value="KAJ0181704.1"/>
    <property type="molecule type" value="Genomic_DNA"/>
</dbReference>
<accession>A0ACC1DD85</accession>
<evidence type="ECO:0000313" key="2">
    <source>
        <dbReference type="Proteomes" id="UP000824533"/>
    </source>
</evidence>
<keyword evidence="2" id="KW-1185">Reference proteome</keyword>
<name>A0ACC1DD85_9NEOP</name>
<protein>
    <submittedName>
        <fullName evidence="1">Uncharacterized protein</fullName>
    </submittedName>
</protein>
<organism evidence="1 2">
    <name type="scientific">Dendrolimus kikuchii</name>
    <dbReference type="NCBI Taxonomy" id="765133"/>
    <lineage>
        <taxon>Eukaryota</taxon>
        <taxon>Metazoa</taxon>
        <taxon>Ecdysozoa</taxon>
        <taxon>Arthropoda</taxon>
        <taxon>Hexapoda</taxon>
        <taxon>Insecta</taxon>
        <taxon>Pterygota</taxon>
        <taxon>Neoptera</taxon>
        <taxon>Endopterygota</taxon>
        <taxon>Lepidoptera</taxon>
        <taxon>Glossata</taxon>
        <taxon>Ditrysia</taxon>
        <taxon>Bombycoidea</taxon>
        <taxon>Lasiocampidae</taxon>
        <taxon>Dendrolimus</taxon>
    </lineage>
</organism>
<dbReference type="Proteomes" id="UP000824533">
    <property type="component" value="Linkage Group LG04"/>
</dbReference>
<reference evidence="1 2" key="1">
    <citation type="journal article" date="2021" name="Front. Genet.">
        <title>Chromosome-Level Genome Assembly Reveals Significant Gene Expansion in the Toll and IMD Signaling Pathways of Dendrolimus kikuchii.</title>
        <authorList>
            <person name="Zhou J."/>
            <person name="Wu P."/>
            <person name="Xiong Z."/>
            <person name="Liu N."/>
            <person name="Zhao N."/>
            <person name="Ji M."/>
            <person name="Qiu Y."/>
            <person name="Yang B."/>
        </authorList>
    </citation>
    <scope>NUCLEOTIDE SEQUENCE [LARGE SCALE GENOMIC DNA]</scope>
    <source>
        <strain evidence="1">Ann1</strain>
    </source>
</reference>
<proteinExistence type="predicted"/>